<dbReference type="InterPro" id="IPR013935">
    <property type="entry name" value="Trs120_TRAPPC9"/>
</dbReference>
<evidence type="ECO:0000259" key="6">
    <source>
        <dbReference type="Pfam" id="PF26254"/>
    </source>
</evidence>
<comment type="caution">
    <text evidence="9">The sequence shown here is derived from an EMBL/GenBank/DDBJ whole genome shotgun (WGS) entry which is preliminary data.</text>
</comment>
<evidence type="ECO:0000259" key="4">
    <source>
        <dbReference type="Pfam" id="PF08626"/>
    </source>
</evidence>
<dbReference type="GO" id="GO:0005802">
    <property type="term" value="C:trans-Golgi network"/>
    <property type="evidence" value="ECO:0007669"/>
    <property type="project" value="TreeGrafter"/>
</dbReference>
<evidence type="ECO:0000313" key="9">
    <source>
        <dbReference type="EMBL" id="RWQ92914.1"/>
    </source>
</evidence>
<dbReference type="VEuPathDB" id="FungiDB:C8Q69DRAFT_476783"/>
<dbReference type="InterPro" id="IPR058568">
    <property type="entry name" value="Ig_TRAPPC9_Trs120_4th"/>
</dbReference>
<proteinExistence type="predicted"/>
<dbReference type="RefSeq" id="XP_028482559.1">
    <property type="nucleotide sequence ID" value="XM_028631281.1"/>
</dbReference>
<dbReference type="InterPro" id="IPR058567">
    <property type="entry name" value="Ig_TRAPPC9_Trs120_3rd"/>
</dbReference>
<feature type="region of interest" description="Disordered" evidence="3">
    <location>
        <begin position="291"/>
        <end position="322"/>
    </location>
</feature>
<keyword evidence="10" id="KW-1185">Reference proteome</keyword>
<dbReference type="Proteomes" id="UP000283841">
    <property type="component" value="Unassembled WGS sequence"/>
</dbReference>
<dbReference type="GeneID" id="39600558"/>
<dbReference type="EMBL" id="RCNU01000011">
    <property type="protein sequence ID" value="RWQ92914.1"/>
    <property type="molecule type" value="Genomic_DNA"/>
</dbReference>
<feature type="compositionally biased region" description="Low complexity" evidence="3">
    <location>
        <begin position="294"/>
        <end position="304"/>
    </location>
</feature>
<keyword evidence="2" id="KW-0333">Golgi apparatus</keyword>
<feature type="domain" description="Trs120/TRAPPC9 third Ig-like" evidence="7">
    <location>
        <begin position="1117"/>
        <end position="1320"/>
    </location>
</feature>
<dbReference type="InterPro" id="IPR058563">
    <property type="entry name" value="Trs120_TRAPPC9_N"/>
</dbReference>
<evidence type="ECO:0000256" key="3">
    <source>
        <dbReference type="SAM" id="MobiDB-lite"/>
    </source>
</evidence>
<dbReference type="Pfam" id="PF26283">
    <property type="entry name" value="Ig_TRAPPC9-Trs120_4th"/>
    <property type="match status" value="1"/>
</dbReference>
<feature type="domain" description="Trs120/TRAPPC9 TPR region" evidence="5">
    <location>
        <begin position="437"/>
        <end position="756"/>
    </location>
</feature>
<evidence type="ECO:0000256" key="2">
    <source>
        <dbReference type="ARBA" id="ARBA00023034"/>
    </source>
</evidence>
<dbReference type="InterPro" id="IPR058565">
    <property type="entry name" value="Ig_TRAPPC9_Trs120_1st"/>
</dbReference>
<dbReference type="Pfam" id="PF26251">
    <property type="entry name" value="TPR_TRAPPC9-Trs120"/>
    <property type="match status" value="1"/>
</dbReference>
<feature type="domain" description="Trs120/TRAPPC9 fourth Ig-like" evidence="8">
    <location>
        <begin position="1324"/>
        <end position="1502"/>
    </location>
</feature>
<dbReference type="Pfam" id="PF26254">
    <property type="entry name" value="Ig_TRAPPC9-Trs120_1st"/>
    <property type="match status" value="1"/>
</dbReference>
<dbReference type="Pfam" id="PF26282">
    <property type="entry name" value="Ig_TRAPPC9-Trs120_3rd"/>
    <property type="match status" value="1"/>
</dbReference>
<organism evidence="9 10">
    <name type="scientific">Byssochlamys spectabilis</name>
    <name type="common">Paecilomyces variotii</name>
    <dbReference type="NCBI Taxonomy" id="264951"/>
    <lineage>
        <taxon>Eukaryota</taxon>
        <taxon>Fungi</taxon>
        <taxon>Dikarya</taxon>
        <taxon>Ascomycota</taxon>
        <taxon>Pezizomycotina</taxon>
        <taxon>Eurotiomycetes</taxon>
        <taxon>Eurotiomycetidae</taxon>
        <taxon>Eurotiales</taxon>
        <taxon>Thermoascaceae</taxon>
        <taxon>Paecilomyces</taxon>
    </lineage>
</organism>
<feature type="region of interest" description="Disordered" evidence="3">
    <location>
        <begin position="1142"/>
        <end position="1161"/>
    </location>
</feature>
<evidence type="ECO:0000259" key="8">
    <source>
        <dbReference type="Pfam" id="PF26283"/>
    </source>
</evidence>
<evidence type="ECO:0000259" key="5">
    <source>
        <dbReference type="Pfam" id="PF26251"/>
    </source>
</evidence>
<feature type="region of interest" description="Disordered" evidence="3">
    <location>
        <begin position="217"/>
        <end position="278"/>
    </location>
</feature>
<sequence>MGLDPLSPIAPARLRALLLPVGKIKRSRFLSFAARLQAENVVRLGDISPDSRPNRNMFSPLAFPTGMIIYDLSISVPPTSHLELFPFEVFREPLVVIGIADGTELPGPSEISNGAPVIPSQESGTLKPPTPHGLEGLLEELKLVKEHNPRAQVHQLLVFDYHGLDKLVSGPEEVTWVPRPEASKATTIKTVLCDITSLLLGELDEFAKIMQSIPSIESPRASSWGPRRNPELRPRPVDKLLHRVTMPAQLPSTPNGAPDGHPASGRSSPASADHDSPTTFDEITRSIQLANRASSLGKPSSASSSKEHSRDRMSVQGLSATDRTKNRIKGRFGVVVGTLFLQAGRWPDALKELVEAASMARASSDYVWHGKALESILLCLLMFGWAGMDFQIPPICYPVADKSSSKASYYTASAPGIDTSTLGQAGPGNRIVSLQNLANLLPDLSNNILNLYNRAANITDEPLPQLVYSETVIRLARLQTAVRIRDGTLDDNALQHVVMNEPLVPVHNPERPVGATLLRKTDISNFLLRALPLSPGSELPATDSVPILVGIASVLGTLDLPRKKAFILRELLSVMVPSLVQARKIGAAEIGIHPAAGLSSLSDAAFDINALDMGPGNMESTVRTLLASIGETYGVQPSASHEFERHRRLSAMSNLEGNTEYDSVAAIVERSFRHVALNGYGDLDLKIDVLKASINFCEALPDFEGVLRFTVELLQTIRGDLMLPEYDRLTPSLSPEEQIRLLNNIKRTVGAARKLGAPNLEAEYWDDFLIRGVELLELPHFKRPIRRTKKDWNAATASSDRSKKDPFLYSPFSKPSSKASEPLLIAGEPASFKVTLQNPYEFDVEIESLRLDGEGVPLDAVAQGIWLPPLSIQEVILSGVAHDEGTLNVTGCIVKVQHCRQRKFPIFSKLWKPEPETKFKRTGLSAKKPVCERPFSWSSTTSIGGKLLSKKGPETSSCPITVIKKQPTVLVQSVSLSQSAIMVLEGETRSFEVTLQNTSSCPADFVLFTFQDSTTRQLQSALSNRDLLPAEIYELELQLLTKHPLRWRRKNADASDLSIPPGQSATFTVEVFGKPGLQDAIVQIDYCHVGTSSSDLPEVFYTRQMLLPITITVNASIEVARCDILPLSGDLAWSNIGDHKYDTDGDPSGTANGPLVSTSKKSDEQFPSLFSRLGLSEKASEHCLLLLDLRNAWPEPISVSLYSSEEPDRVPTDSNIDQAVVTGNLQPGQTSRFVLVIPRIFLDDPHASIPVLDTGLKRQFVVSANKLSFEAEAASREAFWYREDLLKRIFGLWREENSGRQGEIEFRNIRLSPRMVDAMRMEDVDISFSLNPMNVGSGDGEQGGQTNAITRVGHAKYAVRTDDFLTLSVKVHNRSSRPIHPLLRLQPGLRNQPNAVALDLSRRMAWTGMLQRVLPIVKGGETAEATLSVTILTRGEYEFGASVEEVRVLKPLPRSAKSDQDGQTRRATFSEREDIIEDTFGVGVTKTRRIWHARETCVLSAHD</sequence>
<dbReference type="STRING" id="264951.A0A443HM71"/>
<dbReference type="PANTHER" id="PTHR21512:SF5">
    <property type="entry name" value="TRAFFICKING PROTEIN PARTICLE COMPLEX SUBUNIT 9"/>
    <property type="match status" value="1"/>
</dbReference>
<feature type="domain" description="Trs120/TRAPPC9 first Ig-like" evidence="6">
    <location>
        <begin position="770"/>
        <end position="965"/>
    </location>
</feature>
<comment type="subcellular location">
    <subcellularLocation>
        <location evidence="1">Golgi apparatus</location>
    </subcellularLocation>
</comment>
<feature type="compositionally biased region" description="Basic and acidic residues" evidence="3">
    <location>
        <begin position="228"/>
        <end position="241"/>
    </location>
</feature>
<protein>
    <submittedName>
        <fullName evidence="9">Targeting complex subunit</fullName>
    </submittedName>
</protein>
<dbReference type="Pfam" id="PF26280">
    <property type="entry name" value="Ig_TRAPPC9-Trs120_2nd"/>
    <property type="match status" value="1"/>
</dbReference>
<feature type="compositionally biased region" description="Polar residues" evidence="3">
    <location>
        <begin position="1149"/>
        <end position="1159"/>
    </location>
</feature>
<dbReference type="Pfam" id="PF08626">
    <property type="entry name" value="TRAPPC9-Trs120"/>
    <property type="match status" value="1"/>
</dbReference>
<name>A0A443HM71_BYSSP</name>
<evidence type="ECO:0000256" key="1">
    <source>
        <dbReference type="ARBA" id="ARBA00004555"/>
    </source>
</evidence>
<reference evidence="9 10" key="1">
    <citation type="journal article" date="2018" name="Front. Microbiol.">
        <title>Genomic and genetic insights into a cosmopolitan fungus, Paecilomyces variotii (Eurotiales).</title>
        <authorList>
            <person name="Urquhart A.S."/>
            <person name="Mondo S.J."/>
            <person name="Makela M.R."/>
            <person name="Hane J.K."/>
            <person name="Wiebenga A."/>
            <person name="He G."/>
            <person name="Mihaltcheva S."/>
            <person name="Pangilinan J."/>
            <person name="Lipzen A."/>
            <person name="Barry K."/>
            <person name="de Vries R.P."/>
            <person name="Grigoriev I.V."/>
            <person name="Idnurm A."/>
        </authorList>
    </citation>
    <scope>NUCLEOTIDE SEQUENCE [LARGE SCALE GENOMIC DNA]</scope>
    <source>
        <strain evidence="9 10">CBS 101075</strain>
    </source>
</reference>
<evidence type="ECO:0000313" key="10">
    <source>
        <dbReference type="Proteomes" id="UP000283841"/>
    </source>
</evidence>
<gene>
    <name evidence="9" type="ORF">C8Q69DRAFT_476783</name>
</gene>
<evidence type="ECO:0000259" key="7">
    <source>
        <dbReference type="Pfam" id="PF26282"/>
    </source>
</evidence>
<accession>A0A443HM71</accession>
<dbReference type="InterPro" id="IPR058564">
    <property type="entry name" value="TPR_TRAPPC9_Trs120"/>
</dbReference>
<feature type="domain" description="Trs120/TRAPPC9 N-terminal" evidence="4">
    <location>
        <begin position="5"/>
        <end position="396"/>
    </location>
</feature>
<dbReference type="PANTHER" id="PTHR21512">
    <property type="entry name" value="TRAFFICKING PROTEIN PARTICLE COMPLEX SUBUNIT 9"/>
    <property type="match status" value="1"/>
</dbReference>